<keyword evidence="2" id="KW-0238">DNA-binding</keyword>
<reference evidence="5 6" key="1">
    <citation type="submission" date="2020-01" db="EMBL/GenBank/DDBJ databases">
        <title>Insect and environment-associated Actinomycetes.</title>
        <authorList>
            <person name="Currrie C."/>
            <person name="Chevrette M."/>
            <person name="Carlson C."/>
            <person name="Stubbendieck R."/>
            <person name="Wendt-Pienkowski E."/>
        </authorList>
    </citation>
    <scope>NUCLEOTIDE SEQUENCE [LARGE SCALE GENOMIC DNA]</scope>
    <source>
        <strain evidence="5 6">SID10258</strain>
    </source>
</reference>
<dbReference type="Pfam" id="PF01037">
    <property type="entry name" value="AsnC_trans_reg"/>
    <property type="match status" value="1"/>
</dbReference>
<dbReference type="SUPFAM" id="SSF46785">
    <property type="entry name" value="Winged helix' DNA-binding domain"/>
    <property type="match status" value="1"/>
</dbReference>
<dbReference type="InterPro" id="IPR000485">
    <property type="entry name" value="AsnC-type_HTH_dom"/>
</dbReference>
<dbReference type="SMART" id="SM00344">
    <property type="entry name" value="HTH_ASNC"/>
    <property type="match status" value="1"/>
</dbReference>
<dbReference type="InterPro" id="IPR036388">
    <property type="entry name" value="WH-like_DNA-bd_sf"/>
</dbReference>
<keyword evidence="1" id="KW-0805">Transcription regulation</keyword>
<organism evidence="5 6">
    <name type="scientific">Actinomadura bangladeshensis</name>
    <dbReference type="NCBI Taxonomy" id="453573"/>
    <lineage>
        <taxon>Bacteria</taxon>
        <taxon>Bacillati</taxon>
        <taxon>Actinomycetota</taxon>
        <taxon>Actinomycetes</taxon>
        <taxon>Streptosporangiales</taxon>
        <taxon>Thermomonosporaceae</taxon>
        <taxon>Actinomadura</taxon>
    </lineage>
</organism>
<dbReference type="InterPro" id="IPR019888">
    <property type="entry name" value="Tscrpt_reg_AsnC-like"/>
</dbReference>
<comment type="caution">
    <text evidence="5">The sequence shown here is derived from an EMBL/GenBank/DDBJ whole genome shotgun (WGS) entry which is preliminary data.</text>
</comment>
<dbReference type="Gene3D" id="3.30.70.920">
    <property type="match status" value="1"/>
</dbReference>
<dbReference type="GO" id="GO:0005829">
    <property type="term" value="C:cytosol"/>
    <property type="evidence" value="ECO:0007669"/>
    <property type="project" value="TreeGrafter"/>
</dbReference>
<evidence type="ECO:0000256" key="1">
    <source>
        <dbReference type="ARBA" id="ARBA00023015"/>
    </source>
</evidence>
<dbReference type="Pfam" id="PF13404">
    <property type="entry name" value="HTH_AsnC-type"/>
    <property type="match status" value="1"/>
</dbReference>
<proteinExistence type="predicted"/>
<dbReference type="InterPro" id="IPR036390">
    <property type="entry name" value="WH_DNA-bd_sf"/>
</dbReference>
<protein>
    <submittedName>
        <fullName evidence="5">Lrp/AsnC family transcriptional regulator</fullName>
    </submittedName>
</protein>
<evidence type="ECO:0000313" key="5">
    <source>
        <dbReference type="EMBL" id="NEA24374.1"/>
    </source>
</evidence>
<dbReference type="GO" id="GO:0043565">
    <property type="term" value="F:sequence-specific DNA binding"/>
    <property type="evidence" value="ECO:0007669"/>
    <property type="project" value="InterPro"/>
</dbReference>
<dbReference type="PANTHER" id="PTHR30154">
    <property type="entry name" value="LEUCINE-RESPONSIVE REGULATORY PROTEIN"/>
    <property type="match status" value="1"/>
</dbReference>
<dbReference type="SUPFAM" id="SSF54909">
    <property type="entry name" value="Dimeric alpha+beta barrel"/>
    <property type="match status" value="1"/>
</dbReference>
<dbReference type="Proteomes" id="UP000475532">
    <property type="component" value="Unassembled WGS sequence"/>
</dbReference>
<dbReference type="AlphaFoldDB" id="A0A6L9QK24"/>
<evidence type="ECO:0000256" key="3">
    <source>
        <dbReference type="ARBA" id="ARBA00023163"/>
    </source>
</evidence>
<dbReference type="PRINTS" id="PR00033">
    <property type="entry name" value="HTHASNC"/>
</dbReference>
<keyword evidence="3" id="KW-0804">Transcription</keyword>
<dbReference type="GO" id="GO:0043200">
    <property type="term" value="P:response to amino acid"/>
    <property type="evidence" value="ECO:0007669"/>
    <property type="project" value="TreeGrafter"/>
</dbReference>
<dbReference type="InterPro" id="IPR011008">
    <property type="entry name" value="Dimeric_a/b-barrel"/>
</dbReference>
<feature type="domain" description="HTH asnC-type" evidence="4">
    <location>
        <begin position="46"/>
        <end position="107"/>
    </location>
</feature>
<evidence type="ECO:0000259" key="4">
    <source>
        <dbReference type="PROSITE" id="PS50956"/>
    </source>
</evidence>
<evidence type="ECO:0000313" key="6">
    <source>
        <dbReference type="Proteomes" id="UP000475532"/>
    </source>
</evidence>
<dbReference type="PANTHER" id="PTHR30154:SF34">
    <property type="entry name" value="TRANSCRIPTIONAL REGULATOR AZLB"/>
    <property type="match status" value="1"/>
</dbReference>
<evidence type="ECO:0000256" key="2">
    <source>
        <dbReference type="ARBA" id="ARBA00023125"/>
    </source>
</evidence>
<gene>
    <name evidence="5" type="ORF">G3I70_18025</name>
</gene>
<dbReference type="PROSITE" id="PS50956">
    <property type="entry name" value="HTH_ASNC_2"/>
    <property type="match status" value="1"/>
</dbReference>
<dbReference type="EMBL" id="JAAGLI010000467">
    <property type="protein sequence ID" value="NEA24374.1"/>
    <property type="molecule type" value="Genomic_DNA"/>
</dbReference>
<accession>A0A6L9QK24</accession>
<dbReference type="Gene3D" id="1.10.10.10">
    <property type="entry name" value="Winged helix-like DNA-binding domain superfamily/Winged helix DNA-binding domain"/>
    <property type="match status" value="1"/>
</dbReference>
<sequence>MPPNLGGRLQGAQECLESLHNLYSEPRNPPVFLYIVTTITGGAVAIDDLDARLIEMFAAEPRVGVLEASRRLGVARGTVQARLDRLARDGVVAGFGPEIDPAALGYGVTAFVTLQLRQAGGHDPVAARLAQVPEVIEAHTITGPGDMLCRVVARSNTDLQRVIDVLVDVAGVERASSVISLANQIPYRTLPLVRAATGTREQNREK</sequence>
<name>A0A6L9QK24_9ACTN</name>
<dbReference type="InterPro" id="IPR019887">
    <property type="entry name" value="Tscrpt_reg_AsnC/Lrp_C"/>
</dbReference>